<dbReference type="InterPro" id="IPR000415">
    <property type="entry name" value="Nitroreductase-like"/>
</dbReference>
<evidence type="ECO:0000313" key="2">
    <source>
        <dbReference type="EMBL" id="MBA8811497.1"/>
    </source>
</evidence>
<accession>A0A7W3PH96</accession>
<evidence type="ECO:0000259" key="1">
    <source>
        <dbReference type="Pfam" id="PF00881"/>
    </source>
</evidence>
<protein>
    <submittedName>
        <fullName evidence="2">3-hydroxypropanoate dehydrogenase</fullName>
        <ecNumber evidence="2">1.1.1.-</ecNumber>
    </submittedName>
</protein>
<dbReference type="EC" id="1.1.1.-" evidence="2"/>
<dbReference type="GO" id="GO:0016491">
    <property type="term" value="F:oxidoreductase activity"/>
    <property type="evidence" value="ECO:0007669"/>
    <property type="project" value="UniProtKB-KW"/>
</dbReference>
<comment type="caution">
    <text evidence="2">The sequence shown here is derived from an EMBL/GenBank/DDBJ whole genome shotgun (WGS) entry which is preliminary data.</text>
</comment>
<dbReference type="InterPro" id="IPR050461">
    <property type="entry name" value="Nitroreductase_HadB/RutE"/>
</dbReference>
<dbReference type="InterPro" id="IPR029479">
    <property type="entry name" value="Nitroreductase"/>
</dbReference>
<dbReference type="Gene3D" id="3.40.109.10">
    <property type="entry name" value="NADH Oxidase"/>
    <property type="match status" value="1"/>
</dbReference>
<dbReference type="Proteomes" id="UP000540568">
    <property type="component" value="Unassembled WGS sequence"/>
</dbReference>
<dbReference type="RefSeq" id="WP_182620608.1">
    <property type="nucleotide sequence ID" value="NZ_BAAATF010000001.1"/>
</dbReference>
<dbReference type="NCBIfam" id="NF003768">
    <property type="entry name" value="PRK05365.1"/>
    <property type="match status" value="1"/>
</dbReference>
<feature type="domain" description="Nitroreductase" evidence="1">
    <location>
        <begin position="25"/>
        <end position="161"/>
    </location>
</feature>
<dbReference type="SUPFAM" id="SSF55469">
    <property type="entry name" value="FMN-dependent nitroreductase-like"/>
    <property type="match status" value="1"/>
</dbReference>
<gene>
    <name evidence="2" type="ORF">FHX71_005504</name>
</gene>
<dbReference type="Pfam" id="PF00881">
    <property type="entry name" value="Nitroreductase"/>
    <property type="match status" value="1"/>
</dbReference>
<dbReference type="PANTHER" id="PTHR43543">
    <property type="entry name" value="MALONIC SEMIALDEHYDE REDUCTASE RUTE-RELATED"/>
    <property type="match status" value="1"/>
</dbReference>
<dbReference type="EMBL" id="JACGWV010000003">
    <property type="protein sequence ID" value="MBA8811497.1"/>
    <property type="molecule type" value="Genomic_DNA"/>
</dbReference>
<reference evidence="2 3" key="1">
    <citation type="submission" date="2020-07" db="EMBL/GenBank/DDBJ databases">
        <title>Sequencing the genomes of 1000 actinobacteria strains.</title>
        <authorList>
            <person name="Klenk H.-P."/>
        </authorList>
    </citation>
    <scope>NUCLEOTIDE SEQUENCE [LARGE SCALE GENOMIC DNA]</scope>
    <source>
        <strain evidence="2 3">DSM 44121</strain>
    </source>
</reference>
<dbReference type="PANTHER" id="PTHR43543:SF1">
    <property type="entry name" value="MALONIC SEMIALDEHYDE REDUCTASE RUTE-RELATED"/>
    <property type="match status" value="1"/>
</dbReference>
<organism evidence="2 3">
    <name type="scientific">Promicromonospora sukumoe</name>
    <dbReference type="NCBI Taxonomy" id="88382"/>
    <lineage>
        <taxon>Bacteria</taxon>
        <taxon>Bacillati</taxon>
        <taxon>Actinomycetota</taxon>
        <taxon>Actinomycetes</taxon>
        <taxon>Micrococcales</taxon>
        <taxon>Promicromonosporaceae</taxon>
        <taxon>Promicromonospora</taxon>
    </lineage>
</organism>
<evidence type="ECO:0000313" key="3">
    <source>
        <dbReference type="Proteomes" id="UP000540568"/>
    </source>
</evidence>
<name>A0A7W3PH96_9MICO</name>
<keyword evidence="2" id="KW-0560">Oxidoreductase</keyword>
<dbReference type="AlphaFoldDB" id="A0A7W3PH96"/>
<keyword evidence="3" id="KW-1185">Reference proteome</keyword>
<proteinExistence type="predicted"/>
<sequence length="205" mass="22226">MTDTVLEAPVLAIDDATADRLFRTARTVTTFAEAEVTDEQLAAVYDLVKWGPTAMNTSPLRMLVVRTPEARQRLVERVPEGNRERVANAPVTLVLAYDTDFHEHMDVLMPHNPGARDMFAGDAGARAEMARTSALLQAGYLIVGLRAAGLAAGPMHGTYDQIDAEFFAENGWKGFLVVNVSVADGADTTRPRAPRLGFDDAAQVI</sequence>